<gene>
    <name evidence="2" type="ORF">SMRZ_LOCUS12227</name>
</gene>
<feature type="compositionally biased region" description="Polar residues" evidence="1">
    <location>
        <begin position="140"/>
        <end position="153"/>
    </location>
</feature>
<keyword evidence="3" id="KW-1185">Reference proteome</keyword>
<dbReference type="Proteomes" id="UP000277204">
    <property type="component" value="Unassembled WGS sequence"/>
</dbReference>
<name>A0A183M852_9TREM</name>
<reference evidence="2 3" key="1">
    <citation type="submission" date="2018-11" db="EMBL/GenBank/DDBJ databases">
        <authorList>
            <consortium name="Pathogen Informatics"/>
        </authorList>
    </citation>
    <scope>NUCLEOTIDE SEQUENCE [LARGE SCALE GENOMIC DNA]</scope>
    <source>
        <strain evidence="2 3">Zambia</strain>
    </source>
</reference>
<evidence type="ECO:0000313" key="2">
    <source>
        <dbReference type="EMBL" id="VDO99292.1"/>
    </source>
</evidence>
<evidence type="ECO:0000313" key="3">
    <source>
        <dbReference type="Proteomes" id="UP000277204"/>
    </source>
</evidence>
<dbReference type="AlphaFoldDB" id="A0A183M852"/>
<feature type="compositionally biased region" description="Polar residues" evidence="1">
    <location>
        <begin position="187"/>
        <end position="205"/>
    </location>
</feature>
<feature type="compositionally biased region" description="Low complexity" evidence="1">
    <location>
        <begin position="76"/>
        <end position="92"/>
    </location>
</feature>
<accession>A0A183M852</accession>
<sequence>MCNLLFHTYYILLQFINRKMRVLSLNSSSFLSSIITGSNSSFNILSSDPPALPDRPVLTKPTQTINVSSGRPTTLNTTNNSITPVTSSISTVGDHDNPGSSRGKIITTPNDDSHTTQHQNNSNSVDYNADNSKKQIHSPIVTSRFESNPNTIRNRSRPLPPLPPTPIRSSSITRTENSITHHHHQLKQINPISNSINGTILSGNETAPPLPERKTKTSGSAATTPVTPTPGRQTQGVDDSSSFDFS</sequence>
<organism evidence="2 3">
    <name type="scientific">Schistosoma margrebowiei</name>
    <dbReference type="NCBI Taxonomy" id="48269"/>
    <lineage>
        <taxon>Eukaryota</taxon>
        <taxon>Metazoa</taxon>
        <taxon>Spiralia</taxon>
        <taxon>Lophotrochozoa</taxon>
        <taxon>Platyhelminthes</taxon>
        <taxon>Trematoda</taxon>
        <taxon>Digenea</taxon>
        <taxon>Strigeidida</taxon>
        <taxon>Schistosomatoidea</taxon>
        <taxon>Schistosomatidae</taxon>
        <taxon>Schistosoma</taxon>
    </lineage>
</organism>
<feature type="region of interest" description="Disordered" evidence="1">
    <location>
        <begin position="67"/>
        <end position="246"/>
    </location>
</feature>
<protein>
    <submittedName>
        <fullName evidence="2">Uncharacterized protein</fullName>
    </submittedName>
</protein>
<evidence type="ECO:0000256" key="1">
    <source>
        <dbReference type="SAM" id="MobiDB-lite"/>
    </source>
</evidence>
<feature type="compositionally biased region" description="Polar residues" evidence="1">
    <location>
        <begin position="217"/>
        <end position="246"/>
    </location>
</feature>
<feature type="compositionally biased region" description="Polar residues" evidence="1">
    <location>
        <begin position="116"/>
        <end position="130"/>
    </location>
</feature>
<proteinExistence type="predicted"/>
<dbReference type="EMBL" id="UZAI01007506">
    <property type="protein sequence ID" value="VDO99292.1"/>
    <property type="molecule type" value="Genomic_DNA"/>
</dbReference>